<comment type="caution">
    <text evidence="1">The sequence shown here is derived from an EMBL/GenBank/DDBJ whole genome shotgun (WGS) entry which is preliminary data.</text>
</comment>
<gene>
    <name evidence="1" type="ORF">FWILDA_LOCUS16948</name>
</gene>
<name>A0A9W4T9C2_9GLOM</name>
<evidence type="ECO:0000313" key="1">
    <source>
        <dbReference type="EMBL" id="CAI2195183.1"/>
    </source>
</evidence>
<dbReference type="Proteomes" id="UP001153678">
    <property type="component" value="Unassembled WGS sequence"/>
</dbReference>
<proteinExistence type="predicted"/>
<reference evidence="1" key="1">
    <citation type="submission" date="2022-08" db="EMBL/GenBank/DDBJ databases">
        <authorList>
            <person name="Kallberg Y."/>
            <person name="Tangrot J."/>
            <person name="Rosling A."/>
        </authorList>
    </citation>
    <scope>NUCLEOTIDE SEQUENCE</scope>
    <source>
        <strain evidence="1">Wild A</strain>
    </source>
</reference>
<evidence type="ECO:0000313" key="2">
    <source>
        <dbReference type="Proteomes" id="UP001153678"/>
    </source>
</evidence>
<sequence>IDTNNLKEENSYLKHNLQENVVKLNKAFKAIDIMQQLIIGIRQLHESYRINFRILNKPKDFINTSNEEFSSNPSLF</sequence>
<dbReference type="EMBL" id="CAMKVN010012056">
    <property type="protein sequence ID" value="CAI2195183.1"/>
    <property type="molecule type" value="Genomic_DNA"/>
</dbReference>
<keyword evidence="2" id="KW-1185">Reference proteome</keyword>
<protein>
    <submittedName>
        <fullName evidence="1">2748_t:CDS:1</fullName>
    </submittedName>
</protein>
<accession>A0A9W4T9C2</accession>
<organism evidence="1 2">
    <name type="scientific">Funneliformis geosporum</name>
    <dbReference type="NCBI Taxonomy" id="1117311"/>
    <lineage>
        <taxon>Eukaryota</taxon>
        <taxon>Fungi</taxon>
        <taxon>Fungi incertae sedis</taxon>
        <taxon>Mucoromycota</taxon>
        <taxon>Glomeromycotina</taxon>
        <taxon>Glomeromycetes</taxon>
        <taxon>Glomerales</taxon>
        <taxon>Glomeraceae</taxon>
        <taxon>Funneliformis</taxon>
    </lineage>
</organism>
<feature type="non-terminal residue" evidence="1">
    <location>
        <position position="1"/>
    </location>
</feature>
<dbReference type="AlphaFoldDB" id="A0A9W4T9C2"/>